<dbReference type="Gene3D" id="3.30.43.10">
    <property type="entry name" value="Uridine Diphospho-n-acetylenolpyruvylglucosamine Reductase, domain 2"/>
    <property type="match status" value="1"/>
</dbReference>
<feature type="domain" description="FAD-binding PCMH-type" evidence="21">
    <location>
        <begin position="35"/>
        <end position="199"/>
    </location>
</feature>
<dbReference type="SUPFAM" id="SSF56176">
    <property type="entry name" value="FAD-binding/transporter-associated domain-like"/>
    <property type="match status" value="1"/>
</dbReference>
<keyword evidence="9 19" id="KW-0285">Flavoprotein</keyword>
<comment type="pathway">
    <text evidence="4 19">Cell wall biogenesis; peptidoglycan biosynthesis.</text>
</comment>
<comment type="function">
    <text evidence="2 19">Cell wall formation.</text>
</comment>
<name>A0ABT6Q0X7_9PROT</name>
<organism evidence="22 23">
    <name type="scientific">Commensalibacter oyaizuii</name>
    <dbReference type="NCBI Taxonomy" id="3043873"/>
    <lineage>
        <taxon>Bacteria</taxon>
        <taxon>Pseudomonadati</taxon>
        <taxon>Pseudomonadota</taxon>
        <taxon>Alphaproteobacteria</taxon>
        <taxon>Acetobacterales</taxon>
        <taxon>Acetobacteraceae</taxon>
    </lineage>
</organism>
<evidence type="ECO:0000256" key="13">
    <source>
        <dbReference type="ARBA" id="ARBA00022984"/>
    </source>
</evidence>
<dbReference type="EC" id="1.3.1.98" evidence="5 19"/>
<evidence type="ECO:0000256" key="14">
    <source>
        <dbReference type="ARBA" id="ARBA00023002"/>
    </source>
</evidence>
<dbReference type="PANTHER" id="PTHR21071">
    <property type="entry name" value="UDP-N-ACETYLENOLPYRUVOYLGLUCOSAMINE REDUCTASE"/>
    <property type="match status" value="1"/>
</dbReference>
<keyword evidence="14 19" id="KW-0560">Oxidoreductase</keyword>
<evidence type="ECO:0000256" key="6">
    <source>
        <dbReference type="ARBA" id="ARBA00015188"/>
    </source>
</evidence>
<evidence type="ECO:0000256" key="7">
    <source>
        <dbReference type="ARBA" id="ARBA00022490"/>
    </source>
</evidence>
<evidence type="ECO:0000256" key="20">
    <source>
        <dbReference type="SAM" id="MobiDB-lite"/>
    </source>
</evidence>
<dbReference type="Proteomes" id="UP001431634">
    <property type="component" value="Unassembled WGS sequence"/>
</dbReference>
<evidence type="ECO:0000256" key="12">
    <source>
        <dbReference type="ARBA" id="ARBA00022960"/>
    </source>
</evidence>
<dbReference type="PROSITE" id="PS51387">
    <property type="entry name" value="FAD_PCMH"/>
    <property type="match status" value="1"/>
</dbReference>
<dbReference type="InterPro" id="IPR003170">
    <property type="entry name" value="MurB"/>
</dbReference>
<keyword evidence="13 19" id="KW-0573">Peptidoglycan synthesis</keyword>
<feature type="active site" evidence="19">
    <location>
        <position position="302"/>
    </location>
</feature>
<evidence type="ECO:0000256" key="15">
    <source>
        <dbReference type="ARBA" id="ARBA00023306"/>
    </source>
</evidence>
<dbReference type="GO" id="GO:0008762">
    <property type="term" value="F:UDP-N-acetylmuramate dehydrogenase activity"/>
    <property type="evidence" value="ECO:0007669"/>
    <property type="project" value="UniProtKB-EC"/>
</dbReference>
<keyword evidence="16 19" id="KW-0961">Cell wall biogenesis/degradation</keyword>
<dbReference type="HAMAP" id="MF_00037">
    <property type="entry name" value="MurB"/>
    <property type="match status" value="1"/>
</dbReference>
<dbReference type="Gene3D" id="3.90.78.10">
    <property type="entry name" value="UDP-N-acetylenolpyruvoylglucosamine reductase, C-terminal domain"/>
    <property type="match status" value="1"/>
</dbReference>
<dbReference type="InterPro" id="IPR036318">
    <property type="entry name" value="FAD-bd_PCMH-like_sf"/>
</dbReference>
<dbReference type="InterPro" id="IPR016169">
    <property type="entry name" value="FAD-bd_PCMH_sub2"/>
</dbReference>
<evidence type="ECO:0000256" key="11">
    <source>
        <dbReference type="ARBA" id="ARBA00022857"/>
    </source>
</evidence>
<proteinExistence type="inferred from homology"/>
<dbReference type="EMBL" id="JASBAO010000001">
    <property type="protein sequence ID" value="MDI2090763.1"/>
    <property type="molecule type" value="Genomic_DNA"/>
</dbReference>
<dbReference type="InterPro" id="IPR036635">
    <property type="entry name" value="MurB_C_sf"/>
</dbReference>
<keyword evidence="8 19" id="KW-0132">Cell division</keyword>
<dbReference type="Pfam" id="PF01565">
    <property type="entry name" value="FAD_binding_4"/>
    <property type="match status" value="1"/>
</dbReference>
<sequence length="315" mass="33934">MQPGLFTAEAITNLLPNLKGKINFNVPLHTRSWFRVGGNAEILINPADDEDLAYILQQLPLEWPITTLGATSNLLIRDGGISGITFQLRKGFNQVIQDQNGLIVGAACLDTTVAEHAAVAGITGLEFLVGIPGSIGGAVKMNAGAHGSEMATIIDWVEIITRDGKIKRLSVSELGLSYRHSSLPHDAIVTKARLQGIPADKNTISQTMAAIKKQREDSQPIHSRTGGSTFRNPDPSVSTHKAWQLIDMVGARGLTLGGAQVSEKHCNFLINTGSATATDIENLGETVKRRVFDTFGIELIWEIKRIGSPSPSKKE</sequence>
<evidence type="ECO:0000259" key="21">
    <source>
        <dbReference type="PROSITE" id="PS51387"/>
    </source>
</evidence>
<protein>
    <recommendedName>
        <fullName evidence="6 19">UDP-N-acetylenolpyruvoylglucosamine reductase</fullName>
        <ecNumber evidence="5 19">1.3.1.98</ecNumber>
    </recommendedName>
    <alternativeName>
        <fullName evidence="17 19">UDP-N-acetylmuramate dehydrogenase</fullName>
    </alternativeName>
</protein>
<keyword evidence="23" id="KW-1185">Reference proteome</keyword>
<accession>A0ABT6Q0X7</accession>
<keyword evidence="7 19" id="KW-0963">Cytoplasm</keyword>
<evidence type="ECO:0000256" key="8">
    <source>
        <dbReference type="ARBA" id="ARBA00022618"/>
    </source>
</evidence>
<feature type="active site" evidence="19">
    <location>
        <position position="179"/>
    </location>
</feature>
<evidence type="ECO:0000256" key="16">
    <source>
        <dbReference type="ARBA" id="ARBA00023316"/>
    </source>
</evidence>
<gene>
    <name evidence="19 22" type="primary">murB</name>
    <name evidence="22" type="ORF">QJV27_05085</name>
</gene>
<dbReference type="SUPFAM" id="SSF56194">
    <property type="entry name" value="Uridine diphospho-N-Acetylenolpyruvylglucosamine reductase, MurB, C-terminal domain"/>
    <property type="match status" value="1"/>
</dbReference>
<feature type="compositionally biased region" description="Polar residues" evidence="20">
    <location>
        <begin position="220"/>
        <end position="236"/>
    </location>
</feature>
<dbReference type="PANTHER" id="PTHR21071:SF4">
    <property type="entry name" value="UDP-N-ACETYLENOLPYRUVOYLGLUCOSAMINE REDUCTASE"/>
    <property type="match status" value="1"/>
</dbReference>
<dbReference type="InterPro" id="IPR016166">
    <property type="entry name" value="FAD-bd_PCMH"/>
</dbReference>
<comment type="subcellular location">
    <subcellularLocation>
        <location evidence="3 19">Cytoplasm</location>
    </subcellularLocation>
</comment>
<evidence type="ECO:0000256" key="1">
    <source>
        <dbReference type="ARBA" id="ARBA00001974"/>
    </source>
</evidence>
<feature type="region of interest" description="Disordered" evidence="20">
    <location>
        <begin position="213"/>
        <end position="236"/>
    </location>
</feature>
<comment type="caution">
    <text evidence="22">The sequence shown here is derived from an EMBL/GenBank/DDBJ whole genome shotgun (WGS) entry which is preliminary data.</text>
</comment>
<evidence type="ECO:0000256" key="17">
    <source>
        <dbReference type="ARBA" id="ARBA00031026"/>
    </source>
</evidence>
<comment type="catalytic activity">
    <reaction evidence="18 19">
        <text>UDP-N-acetyl-alpha-D-muramate + NADP(+) = UDP-N-acetyl-3-O-(1-carboxyvinyl)-alpha-D-glucosamine + NADPH + H(+)</text>
        <dbReference type="Rhea" id="RHEA:12248"/>
        <dbReference type="ChEBI" id="CHEBI:15378"/>
        <dbReference type="ChEBI" id="CHEBI:57783"/>
        <dbReference type="ChEBI" id="CHEBI:58349"/>
        <dbReference type="ChEBI" id="CHEBI:68483"/>
        <dbReference type="ChEBI" id="CHEBI:70757"/>
        <dbReference type="EC" id="1.3.1.98"/>
    </reaction>
</comment>
<evidence type="ECO:0000256" key="4">
    <source>
        <dbReference type="ARBA" id="ARBA00004752"/>
    </source>
</evidence>
<evidence type="ECO:0000256" key="9">
    <source>
        <dbReference type="ARBA" id="ARBA00022630"/>
    </source>
</evidence>
<feature type="active site" description="Proton donor" evidence="19">
    <location>
        <position position="228"/>
    </location>
</feature>
<dbReference type="InterPro" id="IPR011601">
    <property type="entry name" value="MurB_C"/>
</dbReference>
<dbReference type="Gene3D" id="3.30.465.10">
    <property type="match status" value="1"/>
</dbReference>
<keyword evidence="11 19" id="KW-0521">NADP</keyword>
<reference evidence="22" key="1">
    <citation type="submission" date="2023-05" db="EMBL/GenBank/DDBJ databases">
        <title>Whole genome sequence of Commensalibacter sp.</title>
        <authorList>
            <person name="Charoenyingcharoen P."/>
            <person name="Yukphan P."/>
        </authorList>
    </citation>
    <scope>NUCLEOTIDE SEQUENCE</scope>
    <source>
        <strain evidence="22">TBRC 16381</strain>
    </source>
</reference>
<dbReference type="NCBIfam" id="NF010480">
    <property type="entry name" value="PRK13905.1"/>
    <property type="match status" value="1"/>
</dbReference>
<evidence type="ECO:0000256" key="5">
    <source>
        <dbReference type="ARBA" id="ARBA00012518"/>
    </source>
</evidence>
<evidence type="ECO:0000313" key="22">
    <source>
        <dbReference type="EMBL" id="MDI2090763.1"/>
    </source>
</evidence>
<evidence type="ECO:0000256" key="2">
    <source>
        <dbReference type="ARBA" id="ARBA00003921"/>
    </source>
</evidence>
<comment type="similarity">
    <text evidence="19">Belongs to the MurB family.</text>
</comment>
<keyword evidence="10 19" id="KW-0274">FAD</keyword>
<evidence type="ECO:0000256" key="18">
    <source>
        <dbReference type="ARBA" id="ARBA00048914"/>
    </source>
</evidence>
<dbReference type="InterPro" id="IPR006094">
    <property type="entry name" value="Oxid_FAD_bind_N"/>
</dbReference>
<evidence type="ECO:0000313" key="23">
    <source>
        <dbReference type="Proteomes" id="UP001431634"/>
    </source>
</evidence>
<keyword evidence="15 19" id="KW-0131">Cell cycle</keyword>
<evidence type="ECO:0000256" key="10">
    <source>
        <dbReference type="ARBA" id="ARBA00022827"/>
    </source>
</evidence>
<keyword evidence="12 19" id="KW-0133">Cell shape</keyword>
<dbReference type="Pfam" id="PF02873">
    <property type="entry name" value="MurB_C"/>
    <property type="match status" value="1"/>
</dbReference>
<dbReference type="RefSeq" id="WP_281447886.1">
    <property type="nucleotide sequence ID" value="NZ_JASBAO010000001.1"/>
</dbReference>
<evidence type="ECO:0000256" key="3">
    <source>
        <dbReference type="ARBA" id="ARBA00004496"/>
    </source>
</evidence>
<evidence type="ECO:0000256" key="19">
    <source>
        <dbReference type="HAMAP-Rule" id="MF_00037"/>
    </source>
</evidence>
<dbReference type="NCBIfam" id="TIGR00179">
    <property type="entry name" value="murB"/>
    <property type="match status" value="1"/>
</dbReference>
<comment type="cofactor">
    <cofactor evidence="1 19">
        <name>FAD</name>
        <dbReference type="ChEBI" id="CHEBI:57692"/>
    </cofactor>
</comment>
<dbReference type="InterPro" id="IPR016167">
    <property type="entry name" value="FAD-bd_PCMH_sub1"/>
</dbReference>